<evidence type="ECO:0000256" key="3">
    <source>
        <dbReference type="ARBA" id="ARBA00038054"/>
    </source>
</evidence>
<reference evidence="5" key="1">
    <citation type="submission" date="2019-09" db="EMBL/GenBank/DDBJ databases">
        <authorList>
            <person name="Li J."/>
        </authorList>
    </citation>
    <scope>NUCLEOTIDE SEQUENCE [LARGE SCALE GENOMIC DNA]</scope>
    <source>
        <strain evidence="5">JCM 14732</strain>
    </source>
</reference>
<dbReference type="RefSeq" id="WP_149688139.1">
    <property type="nucleotide sequence ID" value="NZ_SDPQ02000001.1"/>
</dbReference>
<gene>
    <name evidence="5" type="ORF">ESP70_004610</name>
</gene>
<evidence type="ECO:0000313" key="6">
    <source>
        <dbReference type="Proteomes" id="UP000380867"/>
    </source>
</evidence>
<proteinExistence type="inferred from homology"/>
<dbReference type="Gene3D" id="2.30.110.10">
    <property type="entry name" value="Electron Transport, Fmn-binding Protein, Chain A"/>
    <property type="match status" value="1"/>
</dbReference>
<dbReference type="AlphaFoldDB" id="A0A5M4FIM4"/>
<comment type="caution">
    <text evidence="5">The sequence shown here is derived from an EMBL/GenBank/DDBJ whole genome shotgun (WGS) entry which is preliminary data.</text>
</comment>
<sequence>MTITTQTRESHTVIDPAILYFGTPVVLVTSVNPGGSSNIMPMSSAFWLGHTGVLGIGARSQTAANLQRNLGCVLNLPSVDLVTEVDRLALTTGRPDVPPAKADRGYRYEPDKFARAGLTELSSDTVAAARIAECPVNLEAHVVDMHPVDDGILMFEVQVSRVHVHDTIRMAGTDHRIDPDLWRPLIMSFQHFYGLGDRVHPSRLASIDEELYR</sequence>
<dbReference type="InterPro" id="IPR012349">
    <property type="entry name" value="Split_barrel_FMN-bd"/>
</dbReference>
<dbReference type="PANTHER" id="PTHR43567:SF1">
    <property type="entry name" value="FLAVOREDOXIN"/>
    <property type="match status" value="1"/>
</dbReference>
<dbReference type="EMBL" id="SDPQ02000001">
    <property type="protein sequence ID" value="KAA1400034.1"/>
    <property type="molecule type" value="Genomic_DNA"/>
</dbReference>
<comment type="similarity">
    <text evidence="3">Belongs to the flavoredoxin family.</text>
</comment>
<dbReference type="OrthoDB" id="9794638at2"/>
<evidence type="ECO:0000313" key="5">
    <source>
        <dbReference type="EMBL" id="KAA1400034.1"/>
    </source>
</evidence>
<dbReference type="GO" id="GO:0016646">
    <property type="term" value="F:oxidoreductase activity, acting on the CH-NH group of donors, NAD or NADP as acceptor"/>
    <property type="evidence" value="ECO:0007669"/>
    <property type="project" value="UniProtKB-ARBA"/>
</dbReference>
<dbReference type="PANTHER" id="PTHR43567">
    <property type="entry name" value="FLAVOREDOXIN-RELATED-RELATED"/>
    <property type="match status" value="1"/>
</dbReference>
<feature type="domain" description="Flavin reductase like" evidence="4">
    <location>
        <begin position="18"/>
        <end position="176"/>
    </location>
</feature>
<dbReference type="GO" id="GO:0010181">
    <property type="term" value="F:FMN binding"/>
    <property type="evidence" value="ECO:0007669"/>
    <property type="project" value="InterPro"/>
</dbReference>
<dbReference type="SUPFAM" id="SSF50475">
    <property type="entry name" value="FMN-binding split barrel"/>
    <property type="match status" value="1"/>
</dbReference>
<dbReference type="Proteomes" id="UP000380867">
    <property type="component" value="Unassembled WGS sequence"/>
</dbReference>
<keyword evidence="2" id="KW-0285">Flavoprotein</keyword>
<protein>
    <submittedName>
        <fullName evidence="5">Flavin reductase family protein</fullName>
    </submittedName>
</protein>
<dbReference type="InterPro" id="IPR002563">
    <property type="entry name" value="Flavin_Rdtase-like_dom"/>
</dbReference>
<keyword evidence="6" id="KW-1185">Reference proteome</keyword>
<evidence type="ECO:0000256" key="2">
    <source>
        <dbReference type="ARBA" id="ARBA00022630"/>
    </source>
</evidence>
<accession>A0A5M4FIM4</accession>
<dbReference type="SMART" id="SM00903">
    <property type="entry name" value="Flavin_Reduct"/>
    <property type="match status" value="1"/>
</dbReference>
<evidence type="ECO:0000259" key="4">
    <source>
        <dbReference type="SMART" id="SM00903"/>
    </source>
</evidence>
<name>A0A5M4FIM4_9ACTN</name>
<dbReference type="Pfam" id="PF01613">
    <property type="entry name" value="Flavin_Reduct"/>
    <property type="match status" value="1"/>
</dbReference>
<dbReference type="InterPro" id="IPR052174">
    <property type="entry name" value="Flavoredoxin"/>
</dbReference>
<comment type="cofactor">
    <cofactor evidence="1">
        <name>FMN</name>
        <dbReference type="ChEBI" id="CHEBI:58210"/>
    </cofactor>
</comment>
<organism evidence="5 6">
    <name type="scientific">Aeromicrobium ginsengisoli</name>
    <dbReference type="NCBI Taxonomy" id="363867"/>
    <lineage>
        <taxon>Bacteria</taxon>
        <taxon>Bacillati</taxon>
        <taxon>Actinomycetota</taxon>
        <taxon>Actinomycetes</taxon>
        <taxon>Propionibacteriales</taxon>
        <taxon>Nocardioidaceae</taxon>
        <taxon>Aeromicrobium</taxon>
    </lineage>
</organism>
<evidence type="ECO:0000256" key="1">
    <source>
        <dbReference type="ARBA" id="ARBA00001917"/>
    </source>
</evidence>